<name>X1K6L4_9ZZZZ</name>
<accession>X1K6L4</accession>
<evidence type="ECO:0000256" key="1">
    <source>
        <dbReference type="SAM" id="MobiDB-lite"/>
    </source>
</evidence>
<comment type="caution">
    <text evidence="2">The sequence shown here is derived from an EMBL/GenBank/DDBJ whole genome shotgun (WGS) entry which is preliminary data.</text>
</comment>
<feature type="non-terminal residue" evidence="2">
    <location>
        <position position="1"/>
    </location>
</feature>
<protein>
    <submittedName>
        <fullName evidence="2">Uncharacterized protein</fullName>
    </submittedName>
</protein>
<feature type="region of interest" description="Disordered" evidence="1">
    <location>
        <begin position="35"/>
        <end position="59"/>
    </location>
</feature>
<sequence>LVPKHLQSTIALFDANRELSTALTITINHTDLLDNERDVTNNSPRMNKGVINDEPMSHQ</sequence>
<organism evidence="2">
    <name type="scientific">marine sediment metagenome</name>
    <dbReference type="NCBI Taxonomy" id="412755"/>
    <lineage>
        <taxon>unclassified sequences</taxon>
        <taxon>metagenomes</taxon>
        <taxon>ecological metagenomes</taxon>
    </lineage>
</organism>
<reference evidence="2" key="1">
    <citation type="journal article" date="2014" name="Front. Microbiol.">
        <title>High frequency of phylogenetically diverse reductive dehalogenase-homologous genes in deep subseafloor sedimentary metagenomes.</title>
        <authorList>
            <person name="Kawai M."/>
            <person name="Futagami T."/>
            <person name="Toyoda A."/>
            <person name="Takaki Y."/>
            <person name="Nishi S."/>
            <person name="Hori S."/>
            <person name="Arai W."/>
            <person name="Tsubouchi T."/>
            <person name="Morono Y."/>
            <person name="Uchiyama I."/>
            <person name="Ito T."/>
            <person name="Fujiyama A."/>
            <person name="Inagaki F."/>
            <person name="Takami H."/>
        </authorList>
    </citation>
    <scope>NUCLEOTIDE SEQUENCE</scope>
    <source>
        <strain evidence="2">Expedition CK06-06</strain>
    </source>
</reference>
<gene>
    <name evidence="2" type="ORF">S03H2_67745</name>
</gene>
<dbReference type="AlphaFoldDB" id="X1K6L4"/>
<proteinExistence type="predicted"/>
<dbReference type="EMBL" id="BARU01044418">
    <property type="protein sequence ID" value="GAH77723.1"/>
    <property type="molecule type" value="Genomic_DNA"/>
</dbReference>
<evidence type="ECO:0000313" key="2">
    <source>
        <dbReference type="EMBL" id="GAH77723.1"/>
    </source>
</evidence>